<evidence type="ECO:0000313" key="1">
    <source>
        <dbReference type="EMBL" id="KIW72954.1"/>
    </source>
</evidence>
<dbReference type="AlphaFoldDB" id="A0A0D2GKP5"/>
<sequence length="316" mass="33927">MVAADESDPLFSILITAFDPTDEPSITDRINDVMTRTLLLGDEDYVKEYLDTSSDAQLFPHVVNENEDSSTRNEKKGIATIEGTFRDIYYAQIQQTRRESSKAVLRHICKSQIPHNIYAASRFQRKGERFSNQVGTCLPDAGLPDRNADAVNAELEAVAVPVPKLVIRQLQALLILLTSAEHPPKKNIFEVIDEDGVTGLTAFVPELEATAGVLVAVAGAEVEVGASGVEAGVGVLVLATFVVVLIVELAVLELVMIASVAESGGDVEVDTLMLDDELSGGTEGVDIVDGSALRLLLDGTGEIVAEVERLELVDVE</sequence>
<dbReference type="STRING" id="5601.A0A0D2GKP5"/>
<proteinExistence type="predicted"/>
<organism evidence="1 2">
    <name type="scientific">Phialophora macrospora</name>
    <dbReference type="NCBI Taxonomy" id="1851006"/>
    <lineage>
        <taxon>Eukaryota</taxon>
        <taxon>Fungi</taxon>
        <taxon>Dikarya</taxon>
        <taxon>Ascomycota</taxon>
        <taxon>Pezizomycotina</taxon>
        <taxon>Eurotiomycetes</taxon>
        <taxon>Chaetothyriomycetidae</taxon>
        <taxon>Chaetothyriales</taxon>
        <taxon>Herpotrichiellaceae</taxon>
        <taxon>Phialophora</taxon>
    </lineage>
</organism>
<evidence type="ECO:0000313" key="2">
    <source>
        <dbReference type="Proteomes" id="UP000054266"/>
    </source>
</evidence>
<accession>A0A0D2GKP5</accession>
<keyword evidence="2" id="KW-1185">Reference proteome</keyword>
<gene>
    <name evidence="1" type="ORF">PV04_01110</name>
</gene>
<dbReference type="Proteomes" id="UP000054266">
    <property type="component" value="Unassembled WGS sequence"/>
</dbReference>
<protein>
    <submittedName>
        <fullName evidence="1">Uncharacterized protein</fullName>
    </submittedName>
</protein>
<name>A0A0D2GKP5_9EURO</name>
<dbReference type="EMBL" id="KN846956">
    <property type="protein sequence ID" value="KIW72954.1"/>
    <property type="molecule type" value="Genomic_DNA"/>
</dbReference>
<dbReference type="HOGENOM" id="CLU_879984_0_0_1"/>
<reference evidence="1 2" key="1">
    <citation type="submission" date="2015-01" db="EMBL/GenBank/DDBJ databases">
        <title>The Genome Sequence of Capronia semiimmersa CBS27337.</title>
        <authorList>
            <consortium name="The Broad Institute Genomics Platform"/>
            <person name="Cuomo C."/>
            <person name="de Hoog S."/>
            <person name="Gorbushina A."/>
            <person name="Stielow B."/>
            <person name="Teixiera M."/>
            <person name="Abouelleil A."/>
            <person name="Chapman S.B."/>
            <person name="Priest M."/>
            <person name="Young S.K."/>
            <person name="Wortman J."/>
            <person name="Nusbaum C."/>
            <person name="Birren B."/>
        </authorList>
    </citation>
    <scope>NUCLEOTIDE SEQUENCE [LARGE SCALE GENOMIC DNA]</scope>
    <source>
        <strain evidence="1 2">CBS 27337</strain>
    </source>
</reference>